<gene>
    <name evidence="2" type="ORF">CSSPJE1EN2_LOCUS2113</name>
</gene>
<name>A0ABP1A9A7_9BRYO</name>
<organism evidence="2 3">
    <name type="scientific">Sphagnum jensenii</name>
    <dbReference type="NCBI Taxonomy" id="128206"/>
    <lineage>
        <taxon>Eukaryota</taxon>
        <taxon>Viridiplantae</taxon>
        <taxon>Streptophyta</taxon>
        <taxon>Embryophyta</taxon>
        <taxon>Bryophyta</taxon>
        <taxon>Sphagnophytina</taxon>
        <taxon>Sphagnopsida</taxon>
        <taxon>Sphagnales</taxon>
        <taxon>Sphagnaceae</taxon>
        <taxon>Sphagnum</taxon>
    </lineage>
</organism>
<evidence type="ECO:0000256" key="1">
    <source>
        <dbReference type="SAM" id="MobiDB-lite"/>
    </source>
</evidence>
<reference evidence="2" key="1">
    <citation type="submission" date="2024-03" db="EMBL/GenBank/DDBJ databases">
        <authorList>
            <consortium name="ELIXIR-Norway"/>
            <consortium name="Elixir Norway"/>
        </authorList>
    </citation>
    <scope>NUCLEOTIDE SEQUENCE</scope>
</reference>
<dbReference type="EMBL" id="OZ023711">
    <property type="protein sequence ID" value="CAK9859118.1"/>
    <property type="molecule type" value="Genomic_DNA"/>
</dbReference>
<feature type="region of interest" description="Disordered" evidence="1">
    <location>
        <begin position="48"/>
        <end position="105"/>
    </location>
</feature>
<feature type="compositionally biased region" description="Basic and acidic residues" evidence="1">
    <location>
        <begin position="74"/>
        <end position="90"/>
    </location>
</feature>
<sequence>MAMCASQPRERSRSLSACLLCRGGRRLHSRPMQAHLPIVPVYFHRSRTSVTSPKYRRSPSLEPRIPFDVSPGRCSDRLRDQKSVEEERRSRSSNFARSDVYLRVR</sequence>
<proteinExistence type="predicted"/>
<evidence type="ECO:0000313" key="2">
    <source>
        <dbReference type="EMBL" id="CAK9859118.1"/>
    </source>
</evidence>
<evidence type="ECO:0000313" key="3">
    <source>
        <dbReference type="Proteomes" id="UP001497522"/>
    </source>
</evidence>
<dbReference type="Proteomes" id="UP001497522">
    <property type="component" value="Chromosome 10"/>
</dbReference>
<keyword evidence="3" id="KW-1185">Reference proteome</keyword>
<protein>
    <submittedName>
        <fullName evidence="2">Uncharacterized protein</fullName>
    </submittedName>
</protein>
<accession>A0ABP1A9A7</accession>